<dbReference type="EMBL" id="CP097509">
    <property type="protein sequence ID" value="URE17441.1"/>
    <property type="molecule type" value="Genomic_DNA"/>
</dbReference>
<evidence type="ECO:0000313" key="2">
    <source>
        <dbReference type="Proteomes" id="UP001055439"/>
    </source>
</evidence>
<gene>
    <name evidence="1" type="ORF">MUK42_11276</name>
</gene>
<dbReference type="OrthoDB" id="10433428at2759"/>
<name>A0A9E7GLF7_9LILI</name>
<dbReference type="Proteomes" id="UP001055439">
    <property type="component" value="Chromosome 7"/>
</dbReference>
<evidence type="ECO:0000313" key="1">
    <source>
        <dbReference type="EMBL" id="URE17441.1"/>
    </source>
</evidence>
<proteinExistence type="predicted"/>
<reference evidence="1" key="1">
    <citation type="submission" date="2022-05" db="EMBL/GenBank/DDBJ databases">
        <title>The Musa troglodytarum L. genome provides insights into the mechanism of non-climacteric behaviour and enrichment of carotenoids.</title>
        <authorList>
            <person name="Wang J."/>
        </authorList>
    </citation>
    <scope>NUCLEOTIDE SEQUENCE</scope>
    <source>
        <tissue evidence="1">Leaf</tissue>
    </source>
</reference>
<keyword evidence="2" id="KW-1185">Reference proteome</keyword>
<sequence>MEKGSGFLLREQQVAKGEGSREEAQYFPQWLRSTHGRGLSHRHERDIWARGRVRHFRFSGGKGRERVFNRAGTPIQSGICLLPPLARESELSAAATGALQGGPEIHAEASGRRIPCIGTRMNLKLYG</sequence>
<accession>A0A9E7GLF7</accession>
<dbReference type="AlphaFoldDB" id="A0A9E7GLF7"/>
<protein>
    <submittedName>
        <fullName evidence="1">Uncharacterized protein</fullName>
    </submittedName>
</protein>
<organism evidence="1 2">
    <name type="scientific">Musa troglodytarum</name>
    <name type="common">fe'i banana</name>
    <dbReference type="NCBI Taxonomy" id="320322"/>
    <lineage>
        <taxon>Eukaryota</taxon>
        <taxon>Viridiplantae</taxon>
        <taxon>Streptophyta</taxon>
        <taxon>Embryophyta</taxon>
        <taxon>Tracheophyta</taxon>
        <taxon>Spermatophyta</taxon>
        <taxon>Magnoliopsida</taxon>
        <taxon>Liliopsida</taxon>
        <taxon>Zingiberales</taxon>
        <taxon>Musaceae</taxon>
        <taxon>Musa</taxon>
    </lineage>
</organism>